<organism evidence="3 4">
    <name type="scientific">Fusarium venenatum</name>
    <dbReference type="NCBI Taxonomy" id="56646"/>
    <lineage>
        <taxon>Eukaryota</taxon>
        <taxon>Fungi</taxon>
        <taxon>Dikarya</taxon>
        <taxon>Ascomycota</taxon>
        <taxon>Pezizomycotina</taxon>
        <taxon>Sordariomycetes</taxon>
        <taxon>Hypocreomycetidae</taxon>
        <taxon>Hypocreales</taxon>
        <taxon>Nectriaceae</taxon>
        <taxon>Fusarium</taxon>
    </lineage>
</organism>
<dbReference type="GO" id="GO:0042273">
    <property type="term" value="P:ribosomal large subunit biogenesis"/>
    <property type="evidence" value="ECO:0007669"/>
    <property type="project" value="TreeGrafter"/>
</dbReference>
<dbReference type="InterPro" id="IPR040025">
    <property type="entry name" value="Znf622/Rei1/Reh1"/>
</dbReference>
<evidence type="ECO:0000256" key="1">
    <source>
        <dbReference type="SAM" id="MobiDB-lite"/>
    </source>
</evidence>
<feature type="region of interest" description="Disordered" evidence="1">
    <location>
        <begin position="209"/>
        <end position="249"/>
    </location>
</feature>
<evidence type="ECO:0000313" key="3">
    <source>
        <dbReference type="EMBL" id="CEI62471.1"/>
    </source>
</evidence>
<feature type="region of interest" description="Disordered" evidence="1">
    <location>
        <begin position="54"/>
        <end position="84"/>
    </location>
</feature>
<evidence type="ECO:0000313" key="4">
    <source>
        <dbReference type="Proteomes" id="UP000245910"/>
    </source>
</evidence>
<dbReference type="InterPro" id="IPR041661">
    <property type="entry name" value="ZN622/Rei1/Reh1_Znf-C2H2"/>
</dbReference>
<dbReference type="EMBL" id="LN649230">
    <property type="protein sequence ID" value="CEI62471.1"/>
    <property type="molecule type" value="Genomic_DNA"/>
</dbReference>
<accession>A0A2L2TAW2</accession>
<dbReference type="PROSITE" id="PS00028">
    <property type="entry name" value="ZINC_FINGER_C2H2_1"/>
    <property type="match status" value="1"/>
</dbReference>
<dbReference type="Proteomes" id="UP000245910">
    <property type="component" value="Chromosome II"/>
</dbReference>
<name>A0A2L2TAW2_9HYPO</name>
<dbReference type="PANTHER" id="PTHR13182">
    <property type="entry name" value="ZINC FINGER PROTEIN 622"/>
    <property type="match status" value="1"/>
</dbReference>
<evidence type="ECO:0000259" key="2">
    <source>
        <dbReference type="PROSITE" id="PS00028"/>
    </source>
</evidence>
<dbReference type="AlphaFoldDB" id="A0A2L2TAW2"/>
<dbReference type="STRING" id="56646.A0A2L2TAW2"/>
<proteinExistence type="predicted"/>
<dbReference type="RefSeq" id="XP_025586191.1">
    <property type="nucleotide sequence ID" value="XM_025735490.1"/>
</dbReference>
<dbReference type="InterPro" id="IPR013087">
    <property type="entry name" value="Znf_C2H2_type"/>
</dbReference>
<keyword evidence="4" id="KW-1185">Reference proteome</keyword>
<feature type="compositionally biased region" description="Polar residues" evidence="1">
    <location>
        <begin position="221"/>
        <end position="246"/>
    </location>
</feature>
<dbReference type="OrthoDB" id="19329at2759"/>
<feature type="domain" description="C2H2-type" evidence="2">
    <location>
        <begin position="8"/>
        <end position="30"/>
    </location>
</feature>
<feature type="compositionally biased region" description="Acidic residues" evidence="1">
    <location>
        <begin position="74"/>
        <end position="84"/>
    </location>
</feature>
<dbReference type="KEGG" id="fvn:FVRRES_06907"/>
<feature type="compositionally biased region" description="Polar residues" evidence="1">
    <location>
        <begin position="54"/>
        <end position="73"/>
    </location>
</feature>
<dbReference type="InterPro" id="IPR036236">
    <property type="entry name" value="Znf_C2H2_sf"/>
</dbReference>
<reference evidence="4" key="1">
    <citation type="submission" date="2014-10" db="EMBL/GenBank/DDBJ databases">
        <authorList>
            <person name="King R."/>
        </authorList>
    </citation>
    <scope>NUCLEOTIDE SEQUENCE [LARGE SCALE GENOMIC DNA]</scope>
    <source>
        <strain evidence="4">A3/5</strain>
    </source>
</reference>
<dbReference type="SUPFAM" id="SSF57667">
    <property type="entry name" value="beta-beta-alpha zinc fingers"/>
    <property type="match status" value="1"/>
</dbReference>
<dbReference type="SMART" id="SM00355">
    <property type="entry name" value="ZnF_C2H2"/>
    <property type="match status" value="3"/>
</dbReference>
<dbReference type="GO" id="GO:0030687">
    <property type="term" value="C:preribosome, large subunit precursor"/>
    <property type="evidence" value="ECO:0007669"/>
    <property type="project" value="TreeGrafter"/>
</dbReference>
<dbReference type="PANTHER" id="PTHR13182:SF8">
    <property type="entry name" value="CYTOPLASMIC 60S SUBUNIT BIOGENESIS FACTOR ZNF622"/>
    <property type="match status" value="1"/>
</dbReference>
<dbReference type="GeneID" id="37258546"/>
<sequence>MTSTKPTCSLCDLSFENSQEHRLHAKSESHIAALRQRAVASGLIDETIDDDDTYISQTQVTDGSRKQLSGSDTETSDEVPDDELPEFEPEKCIICTQNNKSLDDNIQHMKTAHSFRIPYENHLSVDLETLIWYLHFIINTYRECIYCGTRSRTVQGIQQHMVGKGHCRIEMSDEILEFYDLEGLKKYETENGVAIDSETLRLSSGKLLSHRTAPAPKQSHRQTSQDEAQNQDSQAALPETVSSDALTTKDRKDAALASQLARLSVRDQQSLIHMASSEQRSFLLQRKKEMDTARRSERKMRLKTERLNNKTMMKNFQNDVPGPKNG</sequence>
<protein>
    <recommendedName>
        <fullName evidence="2">C2H2-type domain-containing protein</fullName>
    </recommendedName>
</protein>
<dbReference type="Pfam" id="PF12756">
    <property type="entry name" value="zf-C2H2_2"/>
    <property type="match status" value="1"/>
</dbReference>